<protein>
    <recommendedName>
        <fullName evidence="1">NB-ARC domain-containing protein</fullName>
    </recommendedName>
</protein>
<sequence length="419" mass="47419">MRAKNDIWFTEYLLRIGNGTEKIFGDNYVQLPDDIIVEWSQYSTKNAKKISSRDNSIANLTGQIICGNMRFFQLQNEHVDAVNAIMIERFPRNEKVYYSFDSVDDDTRNNYPLDFLNSITPNGLPPHELKSQTIPNVDVYLPEQVFYHGYLTARLPNHGFDLLGFDESEKLRDLEERLLPRLELMRQQAERIPPGQRVGDEAKSAFYNAEDILDVADYHRLEKQVISQSGTKSAINRVKQITSGKNRKPKNALKKLEDIVEEGSQLLTPLVSTIASGSSSNDISDPANRVAKTTTTSSATGFIIGRDNERDDIIRMLHETSVCDPSSSNSKCYSVIGIYGIAGSGKTTLAQHVNQNFNVHEIYREMLEAALGEPCHDFSNLDTQQMKLEAALRGKRFLLVLDDVWTGKDVNDEYKLDQL</sequence>
<reference evidence="2" key="1">
    <citation type="submission" date="2018-04" db="EMBL/GenBank/DDBJ databases">
        <title>Comparative Analysis of Homologous Sequences of Saccharum officinarum and Saccharum spontaneum Reveals Independent Polyploidization Events.</title>
        <authorList>
            <person name="Sharma A."/>
            <person name="Song J."/>
            <person name="Lin Q."/>
            <person name="Singh R."/>
            <person name="Ramos N."/>
            <person name="Wang K."/>
            <person name="Zhang J."/>
            <person name="Ming R."/>
            <person name="Yu Q."/>
        </authorList>
    </citation>
    <scope>NUCLEOTIDE SEQUENCE</scope>
</reference>
<proteinExistence type="predicted"/>
<name>A0A678TAG9_SACSP</name>
<dbReference type="AlphaFoldDB" id="A0A678TAG9"/>
<dbReference type="PANTHER" id="PTHR10492:SF94">
    <property type="entry name" value="ATP-DEPENDENT DNA HELICASE"/>
    <property type="match status" value="1"/>
</dbReference>
<accession>A0A678TAG9</accession>
<dbReference type="Gene3D" id="3.40.50.300">
    <property type="entry name" value="P-loop containing nucleotide triphosphate hydrolases"/>
    <property type="match status" value="2"/>
</dbReference>
<gene>
    <name evidence="2" type="ORF">SS29K18_000010</name>
</gene>
<evidence type="ECO:0000259" key="1">
    <source>
        <dbReference type="Pfam" id="PF00931"/>
    </source>
</evidence>
<dbReference type="InterPro" id="IPR027417">
    <property type="entry name" value="P-loop_NTPase"/>
</dbReference>
<evidence type="ECO:0000313" key="2">
    <source>
        <dbReference type="EMBL" id="AWA44715.1"/>
    </source>
</evidence>
<dbReference type="PANTHER" id="PTHR10492">
    <property type="match status" value="1"/>
</dbReference>
<dbReference type="SUPFAM" id="SSF52540">
    <property type="entry name" value="P-loop containing nucleoside triphosphate hydrolases"/>
    <property type="match status" value="1"/>
</dbReference>
<dbReference type="EMBL" id="MH182509">
    <property type="protein sequence ID" value="AWA44715.1"/>
    <property type="molecule type" value="Genomic_DNA"/>
</dbReference>
<dbReference type="GO" id="GO:0043531">
    <property type="term" value="F:ADP binding"/>
    <property type="evidence" value="ECO:0007669"/>
    <property type="project" value="InterPro"/>
</dbReference>
<dbReference type="InterPro" id="IPR002182">
    <property type="entry name" value="NB-ARC"/>
</dbReference>
<feature type="domain" description="NB-ARC" evidence="1">
    <location>
        <begin position="354"/>
        <end position="409"/>
    </location>
</feature>
<organism evidence="2">
    <name type="scientific">Saccharum spontaneum</name>
    <name type="common">Wild sugarcane</name>
    <dbReference type="NCBI Taxonomy" id="62335"/>
    <lineage>
        <taxon>Eukaryota</taxon>
        <taxon>Viridiplantae</taxon>
        <taxon>Streptophyta</taxon>
        <taxon>Embryophyta</taxon>
        <taxon>Tracheophyta</taxon>
        <taxon>Spermatophyta</taxon>
        <taxon>Magnoliopsida</taxon>
        <taxon>Liliopsida</taxon>
        <taxon>Poales</taxon>
        <taxon>Poaceae</taxon>
        <taxon>PACMAD clade</taxon>
        <taxon>Panicoideae</taxon>
        <taxon>Andropogonodae</taxon>
        <taxon>Andropogoneae</taxon>
        <taxon>Saccharinae</taxon>
        <taxon>Saccharum</taxon>
        <taxon>Saccharum officinarum species complex</taxon>
    </lineage>
</organism>
<dbReference type="Pfam" id="PF00931">
    <property type="entry name" value="NB-ARC"/>
    <property type="match status" value="1"/>
</dbReference>